<dbReference type="FunFam" id="1.10.10.10:FF:000211">
    <property type="entry name" value="Regulatory factor X, 6"/>
    <property type="match status" value="1"/>
</dbReference>
<evidence type="ECO:0000256" key="5">
    <source>
        <dbReference type="ARBA" id="ARBA00023125"/>
    </source>
</evidence>
<dbReference type="Pfam" id="PF25340">
    <property type="entry name" value="BCD_RFX"/>
    <property type="match status" value="1"/>
</dbReference>
<organism evidence="11 12">
    <name type="scientific">Tetranychus urticae</name>
    <name type="common">Two-spotted spider mite</name>
    <dbReference type="NCBI Taxonomy" id="32264"/>
    <lineage>
        <taxon>Eukaryota</taxon>
        <taxon>Metazoa</taxon>
        <taxon>Ecdysozoa</taxon>
        <taxon>Arthropoda</taxon>
        <taxon>Chelicerata</taxon>
        <taxon>Arachnida</taxon>
        <taxon>Acari</taxon>
        <taxon>Acariformes</taxon>
        <taxon>Trombidiformes</taxon>
        <taxon>Prostigmata</taxon>
        <taxon>Eleutherengona</taxon>
        <taxon>Raphignathae</taxon>
        <taxon>Tetranychoidea</taxon>
        <taxon>Tetranychidae</taxon>
        <taxon>Tetranychus</taxon>
    </lineage>
</organism>
<protein>
    <recommendedName>
        <fullName evidence="8">DNA-binding protein RFX6</fullName>
    </recommendedName>
    <alternativeName>
        <fullName evidence="9">Regulatory factor X 6</fullName>
    </alternativeName>
</protein>
<dbReference type="EnsemblMetazoa" id="tetur35g00700.1">
    <property type="protein sequence ID" value="tetur35g00700.1"/>
    <property type="gene ID" value="tetur35g00700"/>
</dbReference>
<dbReference type="PANTHER" id="PTHR12619:SF5">
    <property type="entry name" value="TRANSCRIPTION FACTOR RFX4"/>
    <property type="match status" value="1"/>
</dbReference>
<reference evidence="12" key="1">
    <citation type="submission" date="2011-08" db="EMBL/GenBank/DDBJ databases">
        <authorList>
            <person name="Rombauts S."/>
        </authorList>
    </citation>
    <scope>NUCLEOTIDE SEQUENCE</scope>
    <source>
        <strain evidence="12">London</strain>
    </source>
</reference>
<dbReference type="GO" id="GO:0005634">
    <property type="term" value="C:nucleus"/>
    <property type="evidence" value="ECO:0007669"/>
    <property type="project" value="UniProtKB-SubCell"/>
</dbReference>
<dbReference type="GO" id="GO:0000978">
    <property type="term" value="F:RNA polymerase II cis-regulatory region sequence-specific DNA binding"/>
    <property type="evidence" value="ECO:0007669"/>
    <property type="project" value="TreeGrafter"/>
</dbReference>
<evidence type="ECO:0000256" key="7">
    <source>
        <dbReference type="ARBA" id="ARBA00023242"/>
    </source>
</evidence>
<keyword evidence="6" id="KW-0804">Transcription</keyword>
<evidence type="ECO:0000256" key="2">
    <source>
        <dbReference type="ARBA" id="ARBA00022473"/>
    </source>
</evidence>
<keyword evidence="5" id="KW-0238">DNA-binding</keyword>
<evidence type="ECO:0000256" key="4">
    <source>
        <dbReference type="ARBA" id="ARBA00023015"/>
    </source>
</evidence>
<name>T1L395_TETUR</name>
<accession>T1L395</accession>
<dbReference type="AlphaFoldDB" id="T1L395"/>
<dbReference type="eggNOG" id="KOG3712">
    <property type="taxonomic scope" value="Eukaryota"/>
</dbReference>
<evidence type="ECO:0000256" key="1">
    <source>
        <dbReference type="ARBA" id="ARBA00004123"/>
    </source>
</evidence>
<keyword evidence="12" id="KW-1185">Reference proteome</keyword>
<dbReference type="STRING" id="32264.T1L395"/>
<dbReference type="HOGENOM" id="CLU_010393_3_0_1"/>
<keyword evidence="3" id="KW-0221">Differentiation</keyword>
<dbReference type="Gene3D" id="1.10.10.10">
    <property type="entry name" value="Winged helix-like DNA-binding domain superfamily/Winged helix DNA-binding domain"/>
    <property type="match status" value="1"/>
</dbReference>
<evidence type="ECO:0000259" key="10">
    <source>
        <dbReference type="PROSITE" id="PS51526"/>
    </source>
</evidence>
<dbReference type="Pfam" id="PF02257">
    <property type="entry name" value="RFX_DNA_binding"/>
    <property type="match status" value="1"/>
</dbReference>
<keyword evidence="2" id="KW-0217">Developmental protein</keyword>
<evidence type="ECO:0000256" key="8">
    <source>
        <dbReference type="ARBA" id="ARBA00072476"/>
    </source>
</evidence>
<keyword evidence="7" id="KW-0539">Nucleus</keyword>
<dbReference type="GO" id="GO:0000981">
    <property type="term" value="F:DNA-binding transcription factor activity, RNA polymerase II-specific"/>
    <property type="evidence" value="ECO:0007669"/>
    <property type="project" value="TreeGrafter"/>
</dbReference>
<sequence length="402" mass="47386">MSKRTQFFRCKSTEKILKWLETNYELCDDVCLPRCLLYKHYLDYCGSIKSEPISAAAFGKIIRRKFNKIATRRLGTRGQSKYHYFGLAIKKSSPYYGDYLENSQRLRTKLRKVGCRKKMLTSNHLNTNLIDKVNQLMDNFPQANEFVNPSNPAYRNIETFLCMYKTHCDHLADIIINFKLDSIQLHLRHFWLQLPCHFDRLLQSDLLSKLIQCCDYTFFEGLLNALYPQNFKTVSSQTLNYLNILTNNFELWLREALIGLPDSLISVKVEALHHFVRSIKRYKYLFPLIKSTTDLDTFFSSLRRLFHISLKNCQSSCIVSRSTEFILIVNRLIVCLCRELTINYVPTLNHWITLFSTIREYSILVAEETIRHDNFQINKLSIICWDNFSFDNINFCDSLLAR</sequence>
<dbReference type="InterPro" id="IPR039779">
    <property type="entry name" value="RFX-like"/>
</dbReference>
<proteinExistence type="predicted"/>
<dbReference type="EMBL" id="CAEY01001014">
    <property type="status" value="NOT_ANNOTATED_CDS"/>
    <property type="molecule type" value="Genomic_DNA"/>
</dbReference>
<evidence type="ECO:0000313" key="11">
    <source>
        <dbReference type="EnsemblMetazoa" id="tetur35g00700.1"/>
    </source>
</evidence>
<dbReference type="PROSITE" id="PS51526">
    <property type="entry name" value="RFX_DBD"/>
    <property type="match status" value="1"/>
</dbReference>
<dbReference type="RefSeq" id="XP_025018199.1">
    <property type="nucleotide sequence ID" value="XM_025162431.1"/>
</dbReference>
<dbReference type="InterPro" id="IPR003150">
    <property type="entry name" value="DNA-bd_RFX"/>
</dbReference>
<dbReference type="GeneID" id="107369883"/>
<evidence type="ECO:0000256" key="3">
    <source>
        <dbReference type="ARBA" id="ARBA00022782"/>
    </source>
</evidence>
<dbReference type="PANTHER" id="PTHR12619">
    <property type="entry name" value="RFX TRANSCRIPTION FACTOR FAMILY"/>
    <property type="match status" value="1"/>
</dbReference>
<evidence type="ECO:0000256" key="6">
    <source>
        <dbReference type="ARBA" id="ARBA00023163"/>
    </source>
</evidence>
<evidence type="ECO:0000313" key="12">
    <source>
        <dbReference type="Proteomes" id="UP000015104"/>
    </source>
</evidence>
<feature type="domain" description="RFX-type winged-helix" evidence="10">
    <location>
        <begin position="16"/>
        <end position="91"/>
    </location>
</feature>
<dbReference type="InterPro" id="IPR036390">
    <property type="entry name" value="WH_DNA-bd_sf"/>
</dbReference>
<comment type="subcellular location">
    <subcellularLocation>
        <location evidence="1">Nucleus</location>
    </subcellularLocation>
</comment>
<dbReference type="InterPro" id="IPR057321">
    <property type="entry name" value="RFX1-4/6/8-like_BCD"/>
</dbReference>
<keyword evidence="4" id="KW-0805">Transcription regulation</keyword>
<dbReference type="GO" id="GO:0030154">
    <property type="term" value="P:cell differentiation"/>
    <property type="evidence" value="ECO:0007669"/>
    <property type="project" value="UniProtKB-KW"/>
</dbReference>
<dbReference type="Proteomes" id="UP000015104">
    <property type="component" value="Unassembled WGS sequence"/>
</dbReference>
<reference evidence="11" key="2">
    <citation type="submission" date="2015-06" db="UniProtKB">
        <authorList>
            <consortium name="EnsemblMetazoa"/>
        </authorList>
    </citation>
    <scope>IDENTIFICATION</scope>
</reference>
<evidence type="ECO:0000256" key="9">
    <source>
        <dbReference type="ARBA" id="ARBA00077088"/>
    </source>
</evidence>
<dbReference type="InterPro" id="IPR036388">
    <property type="entry name" value="WH-like_DNA-bd_sf"/>
</dbReference>
<dbReference type="SUPFAM" id="SSF46785">
    <property type="entry name" value="Winged helix' DNA-binding domain"/>
    <property type="match status" value="1"/>
</dbReference>